<dbReference type="Gene3D" id="3.30.360.10">
    <property type="entry name" value="Dihydrodipicolinate Reductase, domain 2"/>
    <property type="match status" value="1"/>
</dbReference>
<reference evidence="3" key="1">
    <citation type="journal article" date="2020" name="bioRxiv">
        <title>A rank-normalized archaeal taxonomy based on genome phylogeny resolves widespread incomplete and uneven classifications.</title>
        <authorList>
            <person name="Rinke C."/>
            <person name="Chuvochina M."/>
            <person name="Mussig A.J."/>
            <person name="Chaumeil P.-A."/>
            <person name="Waite D.W."/>
            <person name="Whitman W.B."/>
            <person name="Parks D.H."/>
            <person name="Hugenholtz P."/>
        </authorList>
    </citation>
    <scope>NUCLEOTIDE SEQUENCE</scope>
    <source>
        <strain evidence="3">UBA8853</strain>
    </source>
</reference>
<dbReference type="AlphaFoldDB" id="A0A832WPH5"/>
<feature type="domain" description="GFO/IDH/MocA-like oxidoreductase" evidence="2">
    <location>
        <begin position="153"/>
        <end position="262"/>
    </location>
</feature>
<dbReference type="InterPro" id="IPR053561">
    <property type="entry name" value="UDP-GlcNAc_3-dehydrogenase"/>
</dbReference>
<proteinExistence type="predicted"/>
<dbReference type="Proteomes" id="UP000619545">
    <property type="component" value="Unassembled WGS sequence"/>
</dbReference>
<protein>
    <submittedName>
        <fullName evidence="3">Gfo/Idh/MocA family oxidoreductase</fullName>
    </submittedName>
</protein>
<gene>
    <name evidence="3" type="ORF">HA336_05190</name>
</gene>
<evidence type="ECO:0000313" key="3">
    <source>
        <dbReference type="EMBL" id="HII70609.1"/>
    </source>
</evidence>
<evidence type="ECO:0000259" key="2">
    <source>
        <dbReference type="Pfam" id="PF22725"/>
    </source>
</evidence>
<dbReference type="Pfam" id="PF01408">
    <property type="entry name" value="GFO_IDH_MocA"/>
    <property type="match status" value="1"/>
</dbReference>
<dbReference type="GO" id="GO:0000166">
    <property type="term" value="F:nucleotide binding"/>
    <property type="evidence" value="ECO:0007669"/>
    <property type="project" value="InterPro"/>
</dbReference>
<dbReference type="InterPro" id="IPR051450">
    <property type="entry name" value="Gfo/Idh/MocA_Oxidoreductases"/>
</dbReference>
<comment type="caution">
    <text evidence="3">The sequence shown here is derived from an EMBL/GenBank/DDBJ whole genome shotgun (WGS) entry which is preliminary data.</text>
</comment>
<dbReference type="Pfam" id="PF22725">
    <property type="entry name" value="GFO_IDH_MocA_C3"/>
    <property type="match status" value="1"/>
</dbReference>
<sequence length="340" mass="38285">MGPPSFNASRGPTRRRSDRGCRHLTVRAGVIGVGMMGSHHARVYHELEETELVAVCDVNERRVKEVAKKYDVNWYTDHRKMLQEEDLDGVSICVPTKYHADIAVDALEAGVHVLVEKPIADTIENARRIIDAAEDHGLKLAVGHIERFNPSVMKAKEVVSRGDLGDIVVMSAKRVGPYPPRIRDVGVIVDLAVHDIDVMRYLAETEVEEVYAAAGSAITRTQEDYAEVMLRFEGDPTGLIEVNWLTPHKERRLEVTGREAILEIQYIEQELRLMDREGVKRFNIRKEEPLKLELRDFAESILENRDPLVDGEAGLQALRTAVAALKSVKEDRPVSLEEVE</sequence>
<name>A0A832WPH5_9EURY</name>
<dbReference type="InterPro" id="IPR055170">
    <property type="entry name" value="GFO_IDH_MocA-like_dom"/>
</dbReference>
<dbReference type="EMBL" id="DUJS01000004">
    <property type="protein sequence ID" value="HII70609.1"/>
    <property type="molecule type" value="Genomic_DNA"/>
</dbReference>
<feature type="domain" description="Gfo/Idh/MocA-like oxidoreductase N-terminal" evidence="1">
    <location>
        <begin position="27"/>
        <end position="144"/>
    </location>
</feature>
<dbReference type="Gene3D" id="3.40.50.720">
    <property type="entry name" value="NAD(P)-binding Rossmann-like Domain"/>
    <property type="match status" value="1"/>
</dbReference>
<dbReference type="PANTHER" id="PTHR43377:SF1">
    <property type="entry name" value="BILIVERDIN REDUCTASE A"/>
    <property type="match status" value="1"/>
</dbReference>
<dbReference type="SUPFAM" id="SSF55347">
    <property type="entry name" value="Glyceraldehyde-3-phosphate dehydrogenase-like, C-terminal domain"/>
    <property type="match status" value="1"/>
</dbReference>
<accession>A0A832WPH5</accession>
<dbReference type="NCBIfam" id="NF040723">
    <property type="entry name" value="UDP-GlcNAcDh_Arch"/>
    <property type="match status" value="1"/>
</dbReference>
<dbReference type="SUPFAM" id="SSF51735">
    <property type="entry name" value="NAD(P)-binding Rossmann-fold domains"/>
    <property type="match status" value="1"/>
</dbReference>
<dbReference type="InterPro" id="IPR000683">
    <property type="entry name" value="Gfo/Idh/MocA-like_OxRdtase_N"/>
</dbReference>
<evidence type="ECO:0000313" key="4">
    <source>
        <dbReference type="Proteomes" id="UP000619545"/>
    </source>
</evidence>
<dbReference type="InterPro" id="IPR036291">
    <property type="entry name" value="NAD(P)-bd_dom_sf"/>
</dbReference>
<organism evidence="3 4">
    <name type="scientific">Methanopyrus kandleri</name>
    <dbReference type="NCBI Taxonomy" id="2320"/>
    <lineage>
        <taxon>Archaea</taxon>
        <taxon>Methanobacteriati</taxon>
        <taxon>Methanobacteriota</taxon>
        <taxon>Methanomada group</taxon>
        <taxon>Methanopyri</taxon>
        <taxon>Methanopyrales</taxon>
        <taxon>Methanopyraceae</taxon>
        <taxon>Methanopyrus</taxon>
    </lineage>
</organism>
<evidence type="ECO:0000259" key="1">
    <source>
        <dbReference type="Pfam" id="PF01408"/>
    </source>
</evidence>
<dbReference type="PANTHER" id="PTHR43377">
    <property type="entry name" value="BILIVERDIN REDUCTASE A"/>
    <property type="match status" value="1"/>
</dbReference>